<dbReference type="InterPro" id="IPR010730">
    <property type="entry name" value="HET"/>
</dbReference>
<feature type="region of interest" description="Disordered" evidence="1">
    <location>
        <begin position="303"/>
        <end position="336"/>
    </location>
</feature>
<protein>
    <recommendedName>
        <fullName evidence="2">Heterokaryon incompatibility domain-containing protein</fullName>
    </recommendedName>
</protein>
<evidence type="ECO:0000259" key="2">
    <source>
        <dbReference type="Pfam" id="PF06985"/>
    </source>
</evidence>
<gene>
    <name evidence="3" type="ORF">G7Y89_g12248</name>
</gene>
<evidence type="ECO:0000256" key="1">
    <source>
        <dbReference type="SAM" id="MobiDB-lite"/>
    </source>
</evidence>
<keyword evidence="4" id="KW-1185">Reference proteome</keyword>
<dbReference type="EMBL" id="JAAMPI010001267">
    <property type="protein sequence ID" value="KAF4625915.1"/>
    <property type="molecule type" value="Genomic_DNA"/>
</dbReference>
<dbReference type="OrthoDB" id="4062651at2759"/>
<feature type="domain" description="Heterokaryon incompatibility" evidence="2">
    <location>
        <begin position="410"/>
        <end position="561"/>
    </location>
</feature>
<dbReference type="PANTHER" id="PTHR33112:SF10">
    <property type="entry name" value="TOL"/>
    <property type="match status" value="1"/>
</dbReference>
<evidence type="ECO:0000313" key="4">
    <source>
        <dbReference type="Proteomes" id="UP000566819"/>
    </source>
</evidence>
<organism evidence="3 4">
    <name type="scientific">Cudoniella acicularis</name>
    <dbReference type="NCBI Taxonomy" id="354080"/>
    <lineage>
        <taxon>Eukaryota</taxon>
        <taxon>Fungi</taxon>
        <taxon>Dikarya</taxon>
        <taxon>Ascomycota</taxon>
        <taxon>Pezizomycotina</taxon>
        <taxon>Leotiomycetes</taxon>
        <taxon>Helotiales</taxon>
        <taxon>Tricladiaceae</taxon>
        <taxon>Cudoniella</taxon>
    </lineage>
</organism>
<accession>A0A8H4RBR9</accession>
<proteinExistence type="predicted"/>
<reference evidence="3 4" key="1">
    <citation type="submission" date="2020-03" db="EMBL/GenBank/DDBJ databases">
        <title>Draft Genome Sequence of Cudoniella acicularis.</title>
        <authorList>
            <person name="Buettner E."/>
            <person name="Kellner H."/>
        </authorList>
    </citation>
    <scope>NUCLEOTIDE SEQUENCE [LARGE SCALE GENOMIC DNA]</scope>
    <source>
        <strain evidence="3 4">DSM 108380</strain>
    </source>
</reference>
<dbReference type="AlphaFoldDB" id="A0A8H4RBR9"/>
<dbReference type="Pfam" id="PF06985">
    <property type="entry name" value="HET"/>
    <property type="match status" value="1"/>
</dbReference>
<dbReference type="PANTHER" id="PTHR33112">
    <property type="entry name" value="DOMAIN PROTEIN, PUTATIVE-RELATED"/>
    <property type="match status" value="1"/>
</dbReference>
<evidence type="ECO:0000313" key="3">
    <source>
        <dbReference type="EMBL" id="KAF4625915.1"/>
    </source>
</evidence>
<dbReference type="Proteomes" id="UP000566819">
    <property type="component" value="Unassembled WGS sequence"/>
</dbReference>
<comment type="caution">
    <text evidence="3">The sequence shown here is derived from an EMBL/GenBank/DDBJ whole genome shotgun (WGS) entry which is preliminary data.</text>
</comment>
<sequence>MAQSSGTIHTTGLSTTSTAIVPFTPELLSELEDGDSPRRLAWKFARKPVMSVLFEAIDVGREALNSLPPDHPDRALWSKQFEAVLGDRFSVAIGTIKSEEPIDKASYLRDCGPGELVSGLPPTRRPLGSGPRNLPYDDDGNLSFFDIISGVFDTNGRWSYQPIRHGIFNGGTRRVVVGSYEYKAGDFLYEEDGTSYLIGCEEFDQHRRFLGIDKWTYLPDLLLVCLGKLEGMADVLPHIPTKSRLCAQCSKIELESTLSSLNITSTDCELCKILSQCPREQQSELKLVDARAYLRICSVPSSQPTIRPAELSSEESRPGPLPDGRTKEQKVHPGLPTFLSSGSQEHFLMVNEWLRLCDEGKCGHPSGCAPGPIRGSDVKPARVVRVLSRDVTEDVAHLVATESLDELGHYVALSHCWGSQPNGLPPWCTTRANEENRMSQGIRIESLPANLRDAIQVTRKLGKEYLWIDSLCILQGDKEDWSREGKKMAYVFKNAYCTIAASCAEDSHQGFLNRRAQGTSSQYVLVPNSSHGPVYISNFVDDFVGDVEQAVLNSRAWVLQERVLARRTIHFTKRQTYWECGGGVRCETLTYMRNEGKSSLMSDPDFPSSLTDRSSVAKFGFFSGFFERYSQLGITQPTDRPIAIDALARELAIALNTNVNYGIFQGVLHRSLLWRREDRLLERISFEADQSVPSWSWMGYSGPIKYADIKQQFEWDSNVVFEAPQFLRARLIQLQLEFRGCRLCVSDSVHEIESDEQENPIGQLWYDNTGSEISLHTQSAAIIGRQVQPEGVELKDQRKYFVLLIEELRRGIYERVGMGLVDRRLIQCDGQDISIDIQ</sequence>
<name>A0A8H4RBR9_9HELO</name>